<keyword evidence="2" id="KW-0238">DNA-binding</keyword>
<protein>
    <recommendedName>
        <fullName evidence="5">DNA 3'-5' helicase</fullName>
        <ecNumber evidence="5">5.6.2.4</ecNumber>
    </recommendedName>
</protein>
<evidence type="ECO:0000256" key="2">
    <source>
        <dbReference type="ARBA" id="ARBA00023125"/>
    </source>
</evidence>
<feature type="domain" description="Helicase C-terminal" evidence="6">
    <location>
        <begin position="147"/>
        <end position="306"/>
    </location>
</feature>
<gene>
    <name evidence="7" type="ORF">K435DRAFT_672895</name>
</gene>
<accession>A0A4S8LSK5</accession>
<sequence>AESIFKKYGLCTIVVNEDTDDSNEFWRASNSHEGRFFEPNGGPGYGDIFIVMPEQFFRNPQGHDSRFGKIVRKHILAFHDAYGQLNDIKVLFGPAIPWAAMTATATYHILKTIEKRVLQPTYLHLRTTSNRPNIMYASHCVPGQIDRLENYTCFLSSPFDFKTQKRVLIFRDNMNAAVAIADYLDSLLPPEYCNRGIVRHYHSMMSKGYQFDTHCDFTESSGNCKILVATAGESTGIDHPDVEIVCLAGLPSDITDLNQRGGRAVRLISGHGLCVLFHEKWALDLDLAEYGLDSTNEILYHFEVMFIRCDQ</sequence>
<dbReference type="GO" id="GO:0003677">
    <property type="term" value="F:DNA binding"/>
    <property type="evidence" value="ECO:0007669"/>
    <property type="project" value="UniProtKB-KW"/>
</dbReference>
<organism evidence="7 8">
    <name type="scientific">Dendrothele bispora (strain CBS 962.96)</name>
    <dbReference type="NCBI Taxonomy" id="1314807"/>
    <lineage>
        <taxon>Eukaryota</taxon>
        <taxon>Fungi</taxon>
        <taxon>Dikarya</taxon>
        <taxon>Basidiomycota</taxon>
        <taxon>Agaricomycotina</taxon>
        <taxon>Agaricomycetes</taxon>
        <taxon>Agaricomycetidae</taxon>
        <taxon>Agaricales</taxon>
        <taxon>Agaricales incertae sedis</taxon>
        <taxon>Dendrothele</taxon>
    </lineage>
</organism>
<dbReference type="PANTHER" id="PTHR13710">
    <property type="entry name" value="DNA HELICASE RECQ FAMILY MEMBER"/>
    <property type="match status" value="1"/>
</dbReference>
<keyword evidence="3" id="KW-0413">Isomerase</keyword>
<dbReference type="GO" id="GO:0009378">
    <property type="term" value="F:four-way junction helicase activity"/>
    <property type="evidence" value="ECO:0007669"/>
    <property type="project" value="TreeGrafter"/>
</dbReference>
<comment type="catalytic activity">
    <reaction evidence="4">
        <text>Couples ATP hydrolysis with the unwinding of duplex DNA by translocating in the 3'-5' direction.</text>
        <dbReference type="EC" id="5.6.2.4"/>
    </reaction>
</comment>
<dbReference type="InterPro" id="IPR001650">
    <property type="entry name" value="Helicase_C-like"/>
</dbReference>
<comment type="similarity">
    <text evidence="1">Belongs to the helicase family. RecQ subfamily.</text>
</comment>
<evidence type="ECO:0000256" key="5">
    <source>
        <dbReference type="ARBA" id="ARBA00034808"/>
    </source>
</evidence>
<dbReference type="SUPFAM" id="SSF52540">
    <property type="entry name" value="P-loop containing nucleoside triphosphate hydrolases"/>
    <property type="match status" value="1"/>
</dbReference>
<dbReference type="Pfam" id="PF00271">
    <property type="entry name" value="Helicase_C"/>
    <property type="match status" value="1"/>
</dbReference>
<evidence type="ECO:0000256" key="3">
    <source>
        <dbReference type="ARBA" id="ARBA00023235"/>
    </source>
</evidence>
<evidence type="ECO:0000313" key="8">
    <source>
        <dbReference type="Proteomes" id="UP000297245"/>
    </source>
</evidence>
<dbReference type="PANTHER" id="PTHR13710:SF105">
    <property type="entry name" value="ATP-DEPENDENT DNA HELICASE Q1"/>
    <property type="match status" value="1"/>
</dbReference>
<dbReference type="GO" id="GO:0005737">
    <property type="term" value="C:cytoplasm"/>
    <property type="evidence" value="ECO:0007669"/>
    <property type="project" value="TreeGrafter"/>
</dbReference>
<reference evidence="7 8" key="1">
    <citation type="journal article" date="2019" name="Nat. Ecol. Evol.">
        <title>Megaphylogeny resolves global patterns of mushroom evolution.</title>
        <authorList>
            <person name="Varga T."/>
            <person name="Krizsan K."/>
            <person name="Foldi C."/>
            <person name="Dima B."/>
            <person name="Sanchez-Garcia M."/>
            <person name="Sanchez-Ramirez S."/>
            <person name="Szollosi G.J."/>
            <person name="Szarkandi J.G."/>
            <person name="Papp V."/>
            <person name="Albert L."/>
            <person name="Andreopoulos W."/>
            <person name="Angelini C."/>
            <person name="Antonin V."/>
            <person name="Barry K.W."/>
            <person name="Bougher N.L."/>
            <person name="Buchanan P."/>
            <person name="Buyck B."/>
            <person name="Bense V."/>
            <person name="Catcheside P."/>
            <person name="Chovatia M."/>
            <person name="Cooper J."/>
            <person name="Damon W."/>
            <person name="Desjardin D."/>
            <person name="Finy P."/>
            <person name="Geml J."/>
            <person name="Haridas S."/>
            <person name="Hughes K."/>
            <person name="Justo A."/>
            <person name="Karasinski D."/>
            <person name="Kautmanova I."/>
            <person name="Kiss B."/>
            <person name="Kocsube S."/>
            <person name="Kotiranta H."/>
            <person name="LaButti K.M."/>
            <person name="Lechner B.E."/>
            <person name="Liimatainen K."/>
            <person name="Lipzen A."/>
            <person name="Lukacs Z."/>
            <person name="Mihaltcheva S."/>
            <person name="Morgado L.N."/>
            <person name="Niskanen T."/>
            <person name="Noordeloos M.E."/>
            <person name="Ohm R.A."/>
            <person name="Ortiz-Santana B."/>
            <person name="Ovrebo C."/>
            <person name="Racz N."/>
            <person name="Riley R."/>
            <person name="Savchenko A."/>
            <person name="Shiryaev A."/>
            <person name="Soop K."/>
            <person name="Spirin V."/>
            <person name="Szebenyi C."/>
            <person name="Tomsovsky M."/>
            <person name="Tulloss R.E."/>
            <person name="Uehling J."/>
            <person name="Grigoriev I.V."/>
            <person name="Vagvolgyi C."/>
            <person name="Papp T."/>
            <person name="Martin F.M."/>
            <person name="Miettinen O."/>
            <person name="Hibbett D.S."/>
            <person name="Nagy L.G."/>
        </authorList>
    </citation>
    <scope>NUCLEOTIDE SEQUENCE [LARGE SCALE GENOMIC DNA]</scope>
    <source>
        <strain evidence="7 8">CBS 962.96</strain>
    </source>
</reference>
<evidence type="ECO:0000256" key="1">
    <source>
        <dbReference type="ARBA" id="ARBA00005446"/>
    </source>
</evidence>
<dbReference type="EC" id="5.6.2.4" evidence="5"/>
<dbReference type="GO" id="GO:0043138">
    <property type="term" value="F:3'-5' DNA helicase activity"/>
    <property type="evidence" value="ECO:0007669"/>
    <property type="project" value="UniProtKB-EC"/>
</dbReference>
<dbReference type="AlphaFoldDB" id="A0A4S8LSK5"/>
<dbReference type="Proteomes" id="UP000297245">
    <property type="component" value="Unassembled WGS sequence"/>
</dbReference>
<evidence type="ECO:0000313" key="7">
    <source>
        <dbReference type="EMBL" id="THU92003.1"/>
    </source>
</evidence>
<evidence type="ECO:0000256" key="4">
    <source>
        <dbReference type="ARBA" id="ARBA00034617"/>
    </source>
</evidence>
<proteinExistence type="inferred from homology"/>
<dbReference type="InterPro" id="IPR027417">
    <property type="entry name" value="P-loop_NTPase"/>
</dbReference>
<feature type="non-terminal residue" evidence="7">
    <location>
        <position position="1"/>
    </location>
</feature>
<dbReference type="PROSITE" id="PS51194">
    <property type="entry name" value="HELICASE_CTER"/>
    <property type="match status" value="1"/>
</dbReference>
<dbReference type="Gene3D" id="3.40.50.300">
    <property type="entry name" value="P-loop containing nucleotide triphosphate hydrolases"/>
    <property type="match status" value="1"/>
</dbReference>
<name>A0A4S8LSK5_DENBC</name>
<dbReference type="GO" id="GO:0000724">
    <property type="term" value="P:double-strand break repair via homologous recombination"/>
    <property type="evidence" value="ECO:0007669"/>
    <property type="project" value="TreeGrafter"/>
</dbReference>
<dbReference type="GO" id="GO:0005694">
    <property type="term" value="C:chromosome"/>
    <property type="evidence" value="ECO:0007669"/>
    <property type="project" value="TreeGrafter"/>
</dbReference>
<keyword evidence="8" id="KW-1185">Reference proteome</keyword>
<dbReference type="EMBL" id="ML179291">
    <property type="protein sequence ID" value="THU92003.1"/>
    <property type="molecule type" value="Genomic_DNA"/>
</dbReference>
<dbReference type="OrthoDB" id="5952536at2759"/>
<evidence type="ECO:0000259" key="6">
    <source>
        <dbReference type="PROSITE" id="PS51194"/>
    </source>
</evidence>